<feature type="DNA-binding region" description="H-T-H motif" evidence="2">
    <location>
        <begin position="32"/>
        <end position="51"/>
    </location>
</feature>
<protein>
    <submittedName>
        <fullName evidence="4">TetR/AcrR family transcriptional regulator</fullName>
    </submittedName>
</protein>
<dbReference type="RefSeq" id="WP_406787984.1">
    <property type="nucleotide sequence ID" value="NZ_JBJIAA010000010.1"/>
</dbReference>
<dbReference type="SUPFAM" id="SSF46689">
    <property type="entry name" value="Homeodomain-like"/>
    <property type="match status" value="1"/>
</dbReference>
<dbReference type="EMBL" id="JBJIAA010000010">
    <property type="protein sequence ID" value="MFL0251324.1"/>
    <property type="molecule type" value="Genomic_DNA"/>
</dbReference>
<accession>A0ABW8TK68</accession>
<dbReference type="Proteomes" id="UP001623592">
    <property type="component" value="Unassembled WGS sequence"/>
</dbReference>
<feature type="domain" description="HTH tetR-type" evidence="3">
    <location>
        <begin position="9"/>
        <end position="69"/>
    </location>
</feature>
<dbReference type="InterPro" id="IPR050624">
    <property type="entry name" value="HTH-type_Tx_Regulator"/>
</dbReference>
<name>A0ABW8TK68_9CLOT</name>
<dbReference type="Pfam" id="PF00440">
    <property type="entry name" value="TetR_N"/>
    <property type="match status" value="1"/>
</dbReference>
<keyword evidence="1 2" id="KW-0238">DNA-binding</keyword>
<evidence type="ECO:0000256" key="2">
    <source>
        <dbReference type="PROSITE-ProRule" id="PRU00335"/>
    </source>
</evidence>
<keyword evidence="5" id="KW-1185">Reference proteome</keyword>
<evidence type="ECO:0000259" key="3">
    <source>
        <dbReference type="PROSITE" id="PS50977"/>
    </source>
</evidence>
<dbReference type="Gene3D" id="1.10.357.10">
    <property type="entry name" value="Tetracycline Repressor, domain 2"/>
    <property type="match status" value="1"/>
</dbReference>
<dbReference type="PRINTS" id="PR00455">
    <property type="entry name" value="HTHTETR"/>
</dbReference>
<comment type="caution">
    <text evidence="4">The sequence shown here is derived from an EMBL/GenBank/DDBJ whole genome shotgun (WGS) entry which is preliminary data.</text>
</comment>
<proteinExistence type="predicted"/>
<dbReference type="InterPro" id="IPR001647">
    <property type="entry name" value="HTH_TetR"/>
</dbReference>
<dbReference type="PROSITE" id="PS50977">
    <property type="entry name" value="HTH_TETR_2"/>
    <property type="match status" value="1"/>
</dbReference>
<dbReference type="PANTHER" id="PTHR43479">
    <property type="entry name" value="ACREF/ENVCD OPERON REPRESSOR-RELATED"/>
    <property type="match status" value="1"/>
</dbReference>
<dbReference type="InterPro" id="IPR009057">
    <property type="entry name" value="Homeodomain-like_sf"/>
</dbReference>
<sequence length="191" mass="22376">MNRISKPPEIRKQEILGEAKKQFLKNGYEGTSMTNIAAAIHVTEGLCYKYFRSKQELFQSVIDKYVEEIYEKFEAVVSDESMSLEERINLNFKILRSIETPNGINKYFHNEKNEALHLQIIYKIMNRLSEPFQRILEEENRKRTIHIDNSKDVVHFITFGALGVLLSDAADDEDKEEKIKKYIFKTLGYSD</sequence>
<evidence type="ECO:0000256" key="1">
    <source>
        <dbReference type="ARBA" id="ARBA00023125"/>
    </source>
</evidence>
<dbReference type="PANTHER" id="PTHR43479:SF11">
    <property type="entry name" value="ACREF_ENVCD OPERON REPRESSOR-RELATED"/>
    <property type="match status" value="1"/>
</dbReference>
<evidence type="ECO:0000313" key="4">
    <source>
        <dbReference type="EMBL" id="MFL0251324.1"/>
    </source>
</evidence>
<evidence type="ECO:0000313" key="5">
    <source>
        <dbReference type="Proteomes" id="UP001623592"/>
    </source>
</evidence>
<gene>
    <name evidence="4" type="ORF">ACJDT4_12935</name>
</gene>
<organism evidence="4 5">
    <name type="scientific">Clostridium neuense</name>
    <dbReference type="NCBI Taxonomy" id="1728934"/>
    <lineage>
        <taxon>Bacteria</taxon>
        <taxon>Bacillati</taxon>
        <taxon>Bacillota</taxon>
        <taxon>Clostridia</taxon>
        <taxon>Eubacteriales</taxon>
        <taxon>Clostridiaceae</taxon>
        <taxon>Clostridium</taxon>
    </lineage>
</organism>
<reference evidence="4 5" key="1">
    <citation type="submission" date="2024-11" db="EMBL/GenBank/DDBJ databases">
        <authorList>
            <person name="Heng Y.C."/>
            <person name="Lim A.C.H."/>
            <person name="Lee J.K.Y."/>
            <person name="Kittelmann S."/>
        </authorList>
    </citation>
    <scope>NUCLEOTIDE SEQUENCE [LARGE SCALE GENOMIC DNA]</scope>
    <source>
        <strain evidence="4 5">WILCCON 0114</strain>
    </source>
</reference>